<dbReference type="PANTHER" id="PTHR47549:SF1">
    <property type="entry name" value="GOLGI APPARATUS MEMBRANE PROTEIN TVP38"/>
    <property type="match status" value="1"/>
</dbReference>
<evidence type="ECO:0000256" key="9">
    <source>
        <dbReference type="ARBA" id="ARBA00023136"/>
    </source>
</evidence>
<comment type="caution">
    <text evidence="12">The sequence shown here is derived from an EMBL/GenBank/DDBJ whole genome shotgun (WGS) entry which is preliminary data.</text>
</comment>
<feature type="domain" description="VTT" evidence="11">
    <location>
        <begin position="97"/>
        <end position="217"/>
    </location>
</feature>
<dbReference type="STRING" id="5627.A0A1C7MJM9"/>
<dbReference type="EMBL" id="LUGG01000003">
    <property type="protein sequence ID" value="OBZ76629.1"/>
    <property type="molecule type" value="Genomic_DNA"/>
</dbReference>
<feature type="transmembrane region" description="Helical" evidence="10">
    <location>
        <begin position="194"/>
        <end position="216"/>
    </location>
</feature>
<keyword evidence="8" id="KW-0333">Golgi apparatus</keyword>
<dbReference type="PANTHER" id="PTHR47549">
    <property type="entry name" value="GOLGI APPARATUS MEMBRANE PROTEIN TVP38-RELATED"/>
    <property type="match status" value="1"/>
</dbReference>
<dbReference type="Pfam" id="PF09335">
    <property type="entry name" value="VTT_dom"/>
    <property type="match status" value="1"/>
</dbReference>
<feature type="transmembrane region" description="Helical" evidence="10">
    <location>
        <begin position="77"/>
        <end position="97"/>
    </location>
</feature>
<feature type="transmembrane region" description="Helical" evidence="10">
    <location>
        <begin position="117"/>
        <end position="140"/>
    </location>
</feature>
<dbReference type="InterPro" id="IPR051076">
    <property type="entry name" value="Golgi_membrane_TVP38/TMEM64"/>
</dbReference>
<evidence type="ECO:0000256" key="4">
    <source>
        <dbReference type="ARBA" id="ARBA00013533"/>
    </source>
</evidence>
<evidence type="ECO:0000256" key="10">
    <source>
        <dbReference type="SAM" id="Phobius"/>
    </source>
</evidence>
<proteinExistence type="inferred from homology"/>
<sequence>MHPTPESGRLSLLVLRARYYSSSALRRYKNLNIYSKLLIWATGLFYMSLGTFFILVGPDRIGQTMYDLAQKISHLRFGWLLLAGIIGGDTLFSYMDALTGTLSGHLVSSMHRAHDRGFPIAAGGSLFGSSISFFVLRLLFSRRLRKWSSSSEKWQALETVVAAKGLPLIMLIRASPFPPWVYSNALFASIQAVALWQFFVATFVVFPKIALFVFIGSRLASLSDGEQRNHMDTATKILNVSVSVGGVLMAAIASWVIYRAMQTEIRHLQGIPPEVDELAAEAIEEAEEGSPLLGRSNRFEDALSLDSA</sequence>
<keyword evidence="7 10" id="KW-1133">Transmembrane helix</keyword>
<dbReference type="GO" id="GO:0000022">
    <property type="term" value="P:mitotic spindle elongation"/>
    <property type="evidence" value="ECO:0007669"/>
    <property type="project" value="TreeGrafter"/>
</dbReference>
<comment type="similarity">
    <text evidence="3">Belongs to the TVP38/TMEM64 family.</text>
</comment>
<dbReference type="OMA" id="KWQALET"/>
<evidence type="ECO:0000256" key="3">
    <source>
        <dbReference type="ARBA" id="ARBA00008640"/>
    </source>
</evidence>
<comment type="subcellular location">
    <subcellularLocation>
        <location evidence="2">Golgi apparatus membrane</location>
        <topology evidence="2">Multi-pass membrane protein</topology>
    </subcellularLocation>
</comment>
<evidence type="ECO:0000256" key="7">
    <source>
        <dbReference type="ARBA" id="ARBA00022989"/>
    </source>
</evidence>
<feature type="transmembrane region" description="Helical" evidence="10">
    <location>
        <begin position="37"/>
        <end position="56"/>
    </location>
</feature>
<evidence type="ECO:0000256" key="8">
    <source>
        <dbReference type="ARBA" id="ARBA00023034"/>
    </source>
</evidence>
<evidence type="ECO:0000256" key="6">
    <source>
        <dbReference type="ARBA" id="ARBA00022692"/>
    </source>
</evidence>
<dbReference type="OrthoDB" id="166803at2759"/>
<evidence type="ECO:0000256" key="5">
    <source>
        <dbReference type="ARBA" id="ARBA00020673"/>
    </source>
</evidence>
<evidence type="ECO:0000256" key="2">
    <source>
        <dbReference type="ARBA" id="ARBA00004653"/>
    </source>
</evidence>
<comment type="function">
    <text evidence="1">Golgi membrane protein involved in vesicular trafficking and spindle migration.</text>
</comment>
<keyword evidence="9 10" id="KW-0472">Membrane</keyword>
<keyword evidence="6 10" id="KW-0812">Transmembrane</keyword>
<dbReference type="GO" id="GO:0016192">
    <property type="term" value="P:vesicle-mediated transport"/>
    <property type="evidence" value="ECO:0007669"/>
    <property type="project" value="TreeGrafter"/>
</dbReference>
<feature type="transmembrane region" description="Helical" evidence="10">
    <location>
        <begin position="237"/>
        <end position="258"/>
    </location>
</feature>
<dbReference type="AlphaFoldDB" id="A0A1C7MJM9"/>
<accession>A0A1C7MJM9</accession>
<keyword evidence="13" id="KW-1185">Reference proteome</keyword>
<gene>
    <name evidence="12" type="primary">TVP38_0</name>
    <name evidence="12" type="ORF">A0H81_04006</name>
</gene>
<evidence type="ECO:0000313" key="12">
    <source>
        <dbReference type="EMBL" id="OBZ76629.1"/>
    </source>
</evidence>
<name>A0A1C7MJM9_GRIFR</name>
<dbReference type="GO" id="GO:0000139">
    <property type="term" value="C:Golgi membrane"/>
    <property type="evidence" value="ECO:0007669"/>
    <property type="project" value="UniProtKB-SubCell"/>
</dbReference>
<evidence type="ECO:0000313" key="13">
    <source>
        <dbReference type="Proteomes" id="UP000092993"/>
    </source>
</evidence>
<feature type="transmembrane region" description="Helical" evidence="10">
    <location>
        <begin position="161"/>
        <end position="182"/>
    </location>
</feature>
<dbReference type="InterPro" id="IPR032816">
    <property type="entry name" value="VTT_dom"/>
</dbReference>
<evidence type="ECO:0000256" key="1">
    <source>
        <dbReference type="ARBA" id="ARBA00002978"/>
    </source>
</evidence>
<dbReference type="Proteomes" id="UP000092993">
    <property type="component" value="Unassembled WGS sequence"/>
</dbReference>
<protein>
    <recommendedName>
        <fullName evidence="4">Golgi apparatus membrane protein TVP38</fullName>
    </recommendedName>
    <alternativeName>
        <fullName evidence="5">Golgi apparatus membrane protein tvp38</fullName>
    </alternativeName>
</protein>
<organism evidence="12 13">
    <name type="scientific">Grifola frondosa</name>
    <name type="common">Maitake</name>
    <name type="synonym">Polyporus frondosus</name>
    <dbReference type="NCBI Taxonomy" id="5627"/>
    <lineage>
        <taxon>Eukaryota</taxon>
        <taxon>Fungi</taxon>
        <taxon>Dikarya</taxon>
        <taxon>Basidiomycota</taxon>
        <taxon>Agaricomycotina</taxon>
        <taxon>Agaricomycetes</taxon>
        <taxon>Polyporales</taxon>
        <taxon>Grifolaceae</taxon>
        <taxon>Grifola</taxon>
    </lineage>
</organism>
<reference evidence="12 13" key="1">
    <citation type="submission" date="2016-03" db="EMBL/GenBank/DDBJ databases">
        <title>Whole genome sequencing of Grifola frondosa 9006-11.</title>
        <authorList>
            <person name="Min B."/>
            <person name="Park H."/>
            <person name="Kim J.-G."/>
            <person name="Cho H."/>
            <person name="Oh Y.-L."/>
            <person name="Kong W.-S."/>
            <person name="Choi I.-G."/>
        </authorList>
    </citation>
    <scope>NUCLEOTIDE SEQUENCE [LARGE SCALE GENOMIC DNA]</scope>
    <source>
        <strain evidence="12 13">9006-11</strain>
    </source>
</reference>
<evidence type="ECO:0000259" key="11">
    <source>
        <dbReference type="Pfam" id="PF09335"/>
    </source>
</evidence>